<comment type="caution">
    <text evidence="6">The sequence shown here is derived from an EMBL/GenBank/DDBJ whole genome shotgun (WGS) entry which is preliminary data.</text>
</comment>
<dbReference type="PANTHER" id="PTHR34997:SF1">
    <property type="entry name" value="PEPTIDOGLYCAN-BINDING LYSIN DOMAIN"/>
    <property type="match status" value="1"/>
</dbReference>
<proteinExistence type="predicted"/>
<dbReference type="InterPro" id="IPR036779">
    <property type="entry name" value="LysM_dom_sf"/>
</dbReference>
<evidence type="ECO:0000313" key="6">
    <source>
        <dbReference type="EMBL" id="ORY04390.1"/>
    </source>
</evidence>
<dbReference type="STRING" id="1231657.A0A1Y1Z264"/>
<evidence type="ECO:0000256" key="4">
    <source>
        <dbReference type="SAM" id="SignalP"/>
    </source>
</evidence>
<dbReference type="AlphaFoldDB" id="A0A1Y1Z264"/>
<dbReference type="Gene3D" id="3.10.350.10">
    <property type="entry name" value="LysM domain"/>
    <property type="match status" value="4"/>
</dbReference>
<reference evidence="6 7" key="1">
    <citation type="submission" date="2016-07" db="EMBL/GenBank/DDBJ databases">
        <title>Pervasive Adenine N6-methylation of Active Genes in Fungi.</title>
        <authorList>
            <consortium name="DOE Joint Genome Institute"/>
            <person name="Mondo S.J."/>
            <person name="Dannebaum R.O."/>
            <person name="Kuo R.C."/>
            <person name="Labutti K."/>
            <person name="Haridas S."/>
            <person name="Kuo A."/>
            <person name="Salamov A."/>
            <person name="Ahrendt S.R."/>
            <person name="Lipzen A."/>
            <person name="Sullivan W."/>
            <person name="Andreopoulos W.B."/>
            <person name="Clum A."/>
            <person name="Lindquist E."/>
            <person name="Daum C."/>
            <person name="Ramamoorthy G.K."/>
            <person name="Gryganskyi A."/>
            <person name="Culley D."/>
            <person name="Magnuson J.K."/>
            <person name="James T.Y."/>
            <person name="O'Malley M.A."/>
            <person name="Stajich J.E."/>
            <person name="Spatafora J.W."/>
            <person name="Visel A."/>
            <person name="Grigoriev I.V."/>
        </authorList>
    </citation>
    <scope>NUCLEOTIDE SEQUENCE [LARGE SCALE GENOMIC DNA]</scope>
    <source>
        <strain evidence="6 7">CBS 115471</strain>
    </source>
</reference>
<protein>
    <recommendedName>
        <fullName evidence="5">LysM domain-containing protein</fullName>
    </recommendedName>
</protein>
<dbReference type="EMBL" id="MCFA01000136">
    <property type="protein sequence ID" value="ORY04390.1"/>
    <property type="molecule type" value="Genomic_DNA"/>
</dbReference>
<dbReference type="Proteomes" id="UP000193144">
    <property type="component" value="Unassembled WGS sequence"/>
</dbReference>
<feature type="chain" id="PRO_5012237456" description="LysM domain-containing protein" evidence="4">
    <location>
        <begin position="20"/>
        <end position="631"/>
    </location>
</feature>
<gene>
    <name evidence="6" type="ORF">BCR34DRAFT_57224</name>
</gene>
<accession>A0A1Y1Z264</accession>
<dbReference type="SUPFAM" id="SSF54106">
    <property type="entry name" value="LysM domain"/>
    <property type="match status" value="2"/>
</dbReference>
<dbReference type="CDD" id="cd00118">
    <property type="entry name" value="LysM"/>
    <property type="match status" value="3"/>
</dbReference>
<dbReference type="GO" id="GO:0008061">
    <property type="term" value="F:chitin binding"/>
    <property type="evidence" value="ECO:0007669"/>
    <property type="project" value="UniProtKB-KW"/>
</dbReference>
<keyword evidence="7" id="KW-1185">Reference proteome</keyword>
<dbReference type="PROSITE" id="PS51782">
    <property type="entry name" value="LYSM"/>
    <property type="match status" value="2"/>
</dbReference>
<evidence type="ECO:0000259" key="5">
    <source>
        <dbReference type="PROSITE" id="PS51782"/>
    </source>
</evidence>
<feature type="domain" description="LysM" evidence="5">
    <location>
        <begin position="274"/>
        <end position="320"/>
    </location>
</feature>
<evidence type="ECO:0000256" key="3">
    <source>
        <dbReference type="SAM" id="MobiDB-lite"/>
    </source>
</evidence>
<organism evidence="6 7">
    <name type="scientific">Clohesyomyces aquaticus</name>
    <dbReference type="NCBI Taxonomy" id="1231657"/>
    <lineage>
        <taxon>Eukaryota</taxon>
        <taxon>Fungi</taxon>
        <taxon>Dikarya</taxon>
        <taxon>Ascomycota</taxon>
        <taxon>Pezizomycotina</taxon>
        <taxon>Dothideomycetes</taxon>
        <taxon>Pleosporomycetidae</taxon>
        <taxon>Pleosporales</taxon>
        <taxon>Lindgomycetaceae</taxon>
        <taxon>Clohesyomyces</taxon>
    </lineage>
</organism>
<keyword evidence="1" id="KW-0147">Chitin-binding</keyword>
<dbReference type="SMART" id="SM00257">
    <property type="entry name" value="LysM"/>
    <property type="match status" value="2"/>
</dbReference>
<dbReference type="InterPro" id="IPR018392">
    <property type="entry name" value="LysM"/>
</dbReference>
<name>A0A1Y1Z264_9PLEO</name>
<keyword evidence="4" id="KW-0732">Signal</keyword>
<dbReference type="InterPro" id="IPR052210">
    <property type="entry name" value="LysM1-like"/>
</dbReference>
<feature type="compositionally biased region" description="Low complexity" evidence="3">
    <location>
        <begin position="600"/>
        <end position="631"/>
    </location>
</feature>
<feature type="region of interest" description="Disordered" evidence="3">
    <location>
        <begin position="599"/>
        <end position="631"/>
    </location>
</feature>
<feature type="signal peptide" evidence="4">
    <location>
        <begin position="1"/>
        <end position="19"/>
    </location>
</feature>
<dbReference type="Pfam" id="PF01476">
    <property type="entry name" value="LysM"/>
    <property type="match status" value="2"/>
</dbReference>
<feature type="domain" description="LysM" evidence="5">
    <location>
        <begin position="222"/>
        <end position="267"/>
    </location>
</feature>
<sequence>MMLPTFVYWCTLFSASAVAQYQFYNLTTTDTNLSSTCVTVLNQAVTCNASIEWAGRGRFEDDETLQGLCTSSCTTSLLAWLRRASGACTVRYNDGKGSATLPALWVETVVENYNLTCLQNGGKFCNAVLRDGFGVDPNNQSKTKSSIATITCDDCFLNEIQTKLQMPLYSNSDLATTFTSLTSTCKKTGFSVTPIATKTSWVISTTVPSTVGLPTSTTCTGNNYTIKSGDTCNSIALSQGLSTGNLLDANKLQAFCAKFPSSGTLCIPASGKCKTQTVKTGDTCAKIADQNKVTWAQIVSWNPEFGKDCGRIADNVGYVMCISTPGGDWVNPSPAPVSTPTTITLPPFVGTEASLLPKPTFGGMINGSDIWTYTYAPGTRLDCDKYANVTDVGASALCETVAKGYGITVEQLVNWNPSLNTSCVFDAKLTYCVQPSILHVTNTTQYCTVEDQPSFGQTCDDFLALWDLDYETFEAFNPGIGSKCDKWQLGHSYCVMALHFRQLGQVSTCNKWDMANITNWVQDPCGIIETKNGLSHARFVAWNPSVLQNCTGIKPHNDYCVSIPNYKPTFTSMVASSSASWTNPLGTWWGPDPTSVGAVASKATSQATSQAASQSKSQATSQATSKAASKT</sequence>
<evidence type="ECO:0000256" key="1">
    <source>
        <dbReference type="ARBA" id="ARBA00022669"/>
    </source>
</evidence>
<evidence type="ECO:0000313" key="7">
    <source>
        <dbReference type="Proteomes" id="UP000193144"/>
    </source>
</evidence>
<dbReference type="PANTHER" id="PTHR34997">
    <property type="entry name" value="AM15"/>
    <property type="match status" value="1"/>
</dbReference>
<dbReference type="OrthoDB" id="5985073at2759"/>
<evidence type="ECO:0000256" key="2">
    <source>
        <dbReference type="ARBA" id="ARBA00023026"/>
    </source>
</evidence>
<keyword evidence="2" id="KW-0843">Virulence</keyword>